<evidence type="ECO:0000313" key="3">
    <source>
        <dbReference type="Proteomes" id="UP001177744"/>
    </source>
</evidence>
<feature type="region of interest" description="Disordered" evidence="1">
    <location>
        <begin position="24"/>
        <end position="104"/>
    </location>
</feature>
<reference evidence="2" key="1">
    <citation type="submission" date="2023-06" db="EMBL/GenBank/DDBJ databases">
        <title>Reference genome for the Northern bat (Eptesicus nilssonii), a most northern bat species.</title>
        <authorList>
            <person name="Laine V.N."/>
            <person name="Pulliainen A.T."/>
            <person name="Lilley T.M."/>
        </authorList>
    </citation>
    <scope>NUCLEOTIDE SEQUENCE</scope>
    <source>
        <strain evidence="2">BLF_Eptnil</strain>
        <tissue evidence="2">Kidney</tissue>
    </source>
</reference>
<protein>
    <submittedName>
        <fullName evidence="2">Uncharacterized protein</fullName>
    </submittedName>
</protein>
<gene>
    <name evidence="2" type="ORF">QTO34_007947</name>
</gene>
<feature type="compositionally biased region" description="Basic residues" evidence="1">
    <location>
        <begin position="29"/>
        <end position="47"/>
    </location>
</feature>
<sequence>MPFRSGTRPFRSLWRLVHQRTGTQLPCDRKRKRTKGCRFKGKRKGKKAAQIGAAKGKVQFQGKKTTVNSDDEHNENGTFGAIKGAGESDKEELASKQQKTDNGKSCKRLLRRRALPLPPPLRRHLCGPAFAAPPLRPPRLHPLTTAAHAPPREVTGVRVENTLVSRYGEAVGLDPVSLVPVRVRPWAP</sequence>
<evidence type="ECO:0000313" key="2">
    <source>
        <dbReference type="EMBL" id="KAK1345490.1"/>
    </source>
</evidence>
<accession>A0AA40I9K0</accession>
<organism evidence="2 3">
    <name type="scientific">Cnephaeus nilssonii</name>
    <name type="common">Northern bat</name>
    <name type="synonym">Eptesicus nilssonii</name>
    <dbReference type="NCBI Taxonomy" id="3371016"/>
    <lineage>
        <taxon>Eukaryota</taxon>
        <taxon>Metazoa</taxon>
        <taxon>Chordata</taxon>
        <taxon>Craniata</taxon>
        <taxon>Vertebrata</taxon>
        <taxon>Euteleostomi</taxon>
        <taxon>Mammalia</taxon>
        <taxon>Eutheria</taxon>
        <taxon>Laurasiatheria</taxon>
        <taxon>Chiroptera</taxon>
        <taxon>Yangochiroptera</taxon>
        <taxon>Vespertilionidae</taxon>
        <taxon>Cnephaeus</taxon>
    </lineage>
</organism>
<keyword evidence="3" id="KW-1185">Reference proteome</keyword>
<dbReference type="Proteomes" id="UP001177744">
    <property type="component" value="Unassembled WGS sequence"/>
</dbReference>
<dbReference type="EMBL" id="JAULJE010000002">
    <property type="protein sequence ID" value="KAK1345490.1"/>
    <property type="molecule type" value="Genomic_DNA"/>
</dbReference>
<proteinExistence type="predicted"/>
<evidence type="ECO:0000256" key="1">
    <source>
        <dbReference type="SAM" id="MobiDB-lite"/>
    </source>
</evidence>
<feature type="compositionally biased region" description="Low complexity" evidence="1">
    <location>
        <begin position="48"/>
        <end position="57"/>
    </location>
</feature>
<feature type="compositionally biased region" description="Basic and acidic residues" evidence="1">
    <location>
        <begin position="86"/>
        <end position="104"/>
    </location>
</feature>
<comment type="caution">
    <text evidence="2">The sequence shown here is derived from an EMBL/GenBank/DDBJ whole genome shotgun (WGS) entry which is preliminary data.</text>
</comment>
<name>A0AA40I9K0_CNENI</name>
<dbReference type="AlphaFoldDB" id="A0AA40I9K0"/>